<dbReference type="PANTHER" id="PTHR30349">
    <property type="entry name" value="PHAGE INTEGRASE-RELATED"/>
    <property type="match status" value="1"/>
</dbReference>
<dbReference type="SUPFAM" id="SSF56349">
    <property type="entry name" value="DNA breaking-rejoining enzymes"/>
    <property type="match status" value="1"/>
</dbReference>
<evidence type="ECO:0000259" key="10">
    <source>
        <dbReference type="PROSITE" id="PS51898"/>
    </source>
</evidence>
<keyword evidence="6 9" id="KW-0238">DNA-binding</keyword>
<dbReference type="InterPro" id="IPR010998">
    <property type="entry name" value="Integrase_recombinase_N"/>
</dbReference>
<dbReference type="GO" id="GO:0007059">
    <property type="term" value="P:chromosome segregation"/>
    <property type="evidence" value="ECO:0007669"/>
    <property type="project" value="UniProtKB-KW"/>
</dbReference>
<dbReference type="EMBL" id="LUKE01000001">
    <property type="protein sequence ID" value="KYG65963.1"/>
    <property type="molecule type" value="Genomic_DNA"/>
</dbReference>
<evidence type="ECO:0000256" key="5">
    <source>
        <dbReference type="ARBA" id="ARBA00022908"/>
    </source>
</evidence>
<accession>A0A150WN93</accession>
<feature type="domain" description="Core-binding (CB)" evidence="11">
    <location>
        <begin position="5"/>
        <end position="88"/>
    </location>
</feature>
<dbReference type="Gene3D" id="1.10.443.10">
    <property type="entry name" value="Intergrase catalytic core"/>
    <property type="match status" value="1"/>
</dbReference>
<evidence type="ECO:0000256" key="6">
    <source>
        <dbReference type="ARBA" id="ARBA00023125"/>
    </source>
</evidence>
<evidence type="ECO:0000313" key="12">
    <source>
        <dbReference type="EMBL" id="KYG65963.1"/>
    </source>
</evidence>
<dbReference type="GO" id="GO:0015074">
    <property type="term" value="P:DNA integration"/>
    <property type="evidence" value="ECO:0007669"/>
    <property type="project" value="UniProtKB-KW"/>
</dbReference>
<dbReference type="PROSITE" id="PS51900">
    <property type="entry name" value="CB"/>
    <property type="match status" value="1"/>
</dbReference>
<dbReference type="GO" id="GO:0005737">
    <property type="term" value="C:cytoplasm"/>
    <property type="evidence" value="ECO:0007669"/>
    <property type="project" value="UniProtKB-SubCell"/>
</dbReference>
<dbReference type="GO" id="GO:0051301">
    <property type="term" value="P:cell division"/>
    <property type="evidence" value="ECO:0007669"/>
    <property type="project" value="UniProtKB-KW"/>
</dbReference>
<comment type="subcellular location">
    <subcellularLocation>
        <location evidence="1">Cytoplasm</location>
    </subcellularLocation>
</comment>
<keyword evidence="8" id="KW-0131">Cell cycle</keyword>
<sequence length="294" mass="33259">MAGHFELRKNIDKYLKYMTFVKSASPLTIKHYSLDLKQAFDYENNSRIFTEAELLTTARAAFNGWAGLSLASRNRKAATLKSFFSWAFEENLTERDLSFQITAPKVPKKLPHFLSVDEVLSVLKTFEGEDAAPLKEKVLFLLLYGGGLRISEACALKWADIHWAQKVFRIKGKGSKERVVALPKLTLEVLERWRKESGDEEYVFGAEPLNTRTAYEMVRHSGKRAGLLKPLHPHALRHSFATHLLSSGANLRVLQELLGHESLSATEKYTHLGIDHLARTMESLHPLGNKTKVS</sequence>
<keyword evidence="2" id="KW-0963">Cytoplasm</keyword>
<dbReference type="InterPro" id="IPR004107">
    <property type="entry name" value="Integrase_SAM-like_N"/>
</dbReference>
<dbReference type="Pfam" id="PF02899">
    <property type="entry name" value="Phage_int_SAM_1"/>
    <property type="match status" value="1"/>
</dbReference>
<dbReference type="GO" id="GO:0006310">
    <property type="term" value="P:DNA recombination"/>
    <property type="evidence" value="ECO:0007669"/>
    <property type="project" value="UniProtKB-KW"/>
</dbReference>
<dbReference type="AlphaFoldDB" id="A0A150WN93"/>
<evidence type="ECO:0000313" key="13">
    <source>
        <dbReference type="Proteomes" id="UP000075320"/>
    </source>
</evidence>
<evidence type="ECO:0000256" key="8">
    <source>
        <dbReference type="ARBA" id="ARBA00023306"/>
    </source>
</evidence>
<evidence type="ECO:0000256" key="7">
    <source>
        <dbReference type="ARBA" id="ARBA00023172"/>
    </source>
</evidence>
<dbReference type="PANTHER" id="PTHR30349:SF77">
    <property type="entry name" value="TYROSINE RECOMBINASE XERC"/>
    <property type="match status" value="1"/>
</dbReference>
<feature type="domain" description="Tyr recombinase" evidence="10">
    <location>
        <begin position="109"/>
        <end position="282"/>
    </location>
</feature>
<dbReference type="PROSITE" id="PS51898">
    <property type="entry name" value="TYR_RECOMBINASE"/>
    <property type="match status" value="1"/>
</dbReference>
<keyword evidence="4" id="KW-0159">Chromosome partition</keyword>
<comment type="caution">
    <text evidence="12">The sequence shown here is derived from an EMBL/GenBank/DDBJ whole genome shotgun (WGS) entry which is preliminary data.</text>
</comment>
<dbReference type="OrthoDB" id="5289502at2"/>
<evidence type="ECO:0000256" key="9">
    <source>
        <dbReference type="PROSITE-ProRule" id="PRU01248"/>
    </source>
</evidence>
<evidence type="ECO:0000259" key="11">
    <source>
        <dbReference type="PROSITE" id="PS51900"/>
    </source>
</evidence>
<reference evidence="12 13" key="1">
    <citation type="submission" date="2016-03" db="EMBL/GenBank/DDBJ databases">
        <authorList>
            <person name="Ploux O."/>
        </authorList>
    </citation>
    <scope>NUCLEOTIDE SEQUENCE [LARGE SCALE GENOMIC DNA]</scope>
    <source>
        <strain evidence="12 13">R0</strain>
    </source>
</reference>
<keyword evidence="3" id="KW-0132">Cell division</keyword>
<dbReference type="InterPro" id="IPR050090">
    <property type="entry name" value="Tyrosine_recombinase_XerCD"/>
</dbReference>
<evidence type="ECO:0000256" key="3">
    <source>
        <dbReference type="ARBA" id="ARBA00022618"/>
    </source>
</evidence>
<dbReference type="GO" id="GO:0003677">
    <property type="term" value="F:DNA binding"/>
    <property type="evidence" value="ECO:0007669"/>
    <property type="project" value="UniProtKB-UniRule"/>
</dbReference>
<evidence type="ECO:0000256" key="1">
    <source>
        <dbReference type="ARBA" id="ARBA00004496"/>
    </source>
</evidence>
<dbReference type="Pfam" id="PF00589">
    <property type="entry name" value="Phage_integrase"/>
    <property type="match status" value="1"/>
</dbReference>
<gene>
    <name evidence="12" type="ORF">AZI86_02530</name>
</gene>
<protein>
    <submittedName>
        <fullName evidence="12">Site-specific recombinase</fullName>
    </submittedName>
</protein>
<proteinExistence type="predicted"/>
<keyword evidence="5" id="KW-0229">DNA integration</keyword>
<dbReference type="Gene3D" id="1.10.150.130">
    <property type="match status" value="1"/>
</dbReference>
<dbReference type="InterPro" id="IPR044068">
    <property type="entry name" value="CB"/>
</dbReference>
<dbReference type="InterPro" id="IPR002104">
    <property type="entry name" value="Integrase_catalytic"/>
</dbReference>
<name>A0A150WN93_BDEBC</name>
<keyword evidence="7" id="KW-0233">DNA recombination</keyword>
<evidence type="ECO:0000256" key="4">
    <source>
        <dbReference type="ARBA" id="ARBA00022829"/>
    </source>
</evidence>
<keyword evidence="13" id="KW-1185">Reference proteome</keyword>
<organism evidence="12 13">
    <name type="scientific">Bdellovibrio bacteriovorus</name>
    <dbReference type="NCBI Taxonomy" id="959"/>
    <lineage>
        <taxon>Bacteria</taxon>
        <taxon>Pseudomonadati</taxon>
        <taxon>Bdellovibrionota</taxon>
        <taxon>Bdellovibrionia</taxon>
        <taxon>Bdellovibrionales</taxon>
        <taxon>Pseudobdellovibrionaceae</taxon>
        <taxon>Bdellovibrio</taxon>
    </lineage>
</organism>
<dbReference type="InterPro" id="IPR011010">
    <property type="entry name" value="DNA_brk_join_enz"/>
</dbReference>
<dbReference type="RefSeq" id="WP_061833523.1">
    <property type="nucleotide sequence ID" value="NZ_LUKE01000001.1"/>
</dbReference>
<dbReference type="Proteomes" id="UP000075320">
    <property type="component" value="Unassembled WGS sequence"/>
</dbReference>
<evidence type="ECO:0000256" key="2">
    <source>
        <dbReference type="ARBA" id="ARBA00022490"/>
    </source>
</evidence>
<dbReference type="InterPro" id="IPR013762">
    <property type="entry name" value="Integrase-like_cat_sf"/>
</dbReference>